<feature type="domain" description="KOW" evidence="1">
    <location>
        <begin position="3"/>
        <end position="30"/>
    </location>
</feature>
<evidence type="ECO:0000313" key="3">
    <source>
        <dbReference type="Proteomes" id="UP000003009"/>
    </source>
</evidence>
<protein>
    <submittedName>
        <fullName evidence="2">50S ribosomal protein L24</fullName>
    </submittedName>
</protein>
<dbReference type="Pfam" id="PF00467">
    <property type="entry name" value="KOW"/>
    <property type="match status" value="1"/>
</dbReference>
<dbReference type="InterPro" id="IPR014722">
    <property type="entry name" value="Rib_uL2_dom2"/>
</dbReference>
<accession>C4GKJ9</accession>
<dbReference type="HOGENOM" id="CLU_3344647_0_0_4"/>
<dbReference type="InterPro" id="IPR005824">
    <property type="entry name" value="KOW"/>
</dbReference>
<dbReference type="GO" id="GO:0005840">
    <property type="term" value="C:ribosome"/>
    <property type="evidence" value="ECO:0007669"/>
    <property type="project" value="UniProtKB-KW"/>
</dbReference>
<dbReference type="SUPFAM" id="SSF50104">
    <property type="entry name" value="Translation proteins SH3-like domain"/>
    <property type="match status" value="1"/>
</dbReference>
<proteinExistence type="predicted"/>
<organism evidence="2 3">
    <name type="scientific">Kingella oralis ATCC 51147</name>
    <dbReference type="NCBI Taxonomy" id="629741"/>
    <lineage>
        <taxon>Bacteria</taxon>
        <taxon>Pseudomonadati</taxon>
        <taxon>Pseudomonadota</taxon>
        <taxon>Betaproteobacteria</taxon>
        <taxon>Neisseriales</taxon>
        <taxon>Neisseriaceae</taxon>
        <taxon>Kingella</taxon>
    </lineage>
</organism>
<dbReference type="STRING" id="629741.GCWU000324_01502"/>
<keyword evidence="3" id="KW-1185">Reference proteome</keyword>
<evidence type="ECO:0000259" key="1">
    <source>
        <dbReference type="SMART" id="SM00739"/>
    </source>
</evidence>
<dbReference type="SMART" id="SM00739">
    <property type="entry name" value="KOW"/>
    <property type="match status" value="1"/>
</dbReference>
<reference evidence="2" key="1">
    <citation type="submission" date="2009-04" db="EMBL/GenBank/DDBJ databases">
        <authorList>
            <person name="Weinstock G."/>
            <person name="Sodergren E."/>
            <person name="Clifton S."/>
            <person name="Fulton L."/>
            <person name="Fulton B."/>
            <person name="Courtney L."/>
            <person name="Fronick C."/>
            <person name="Harrison M."/>
            <person name="Strong C."/>
            <person name="Farmer C."/>
            <person name="Delahaunty K."/>
            <person name="Markovic C."/>
            <person name="Hall O."/>
            <person name="Minx P."/>
            <person name="Tomlinson C."/>
            <person name="Mitreva M."/>
            <person name="Nelson J."/>
            <person name="Hou S."/>
            <person name="Wollam A."/>
            <person name="Pepin K.H."/>
            <person name="Johnson M."/>
            <person name="Bhonagiri V."/>
            <person name="Nash W.E."/>
            <person name="Warren W."/>
            <person name="Chinwalla A."/>
            <person name="Mardis E.R."/>
            <person name="Wilson R.K."/>
        </authorList>
    </citation>
    <scope>NUCLEOTIDE SEQUENCE [LARGE SCALE GENOMIC DNA]</scope>
    <source>
        <strain evidence="2">ATCC 51147</strain>
    </source>
</reference>
<dbReference type="Gene3D" id="2.30.30.30">
    <property type="match status" value="1"/>
</dbReference>
<name>C4GKJ9_9NEIS</name>
<gene>
    <name evidence="2" type="primary">rplX</name>
    <name evidence="2" type="ORF">GCWU000324_01502</name>
</gene>
<evidence type="ECO:0000313" key="2">
    <source>
        <dbReference type="EMBL" id="EEP67258.1"/>
    </source>
</evidence>
<dbReference type="AlphaFoldDB" id="C4GKJ9"/>
<dbReference type="Proteomes" id="UP000003009">
    <property type="component" value="Unassembled WGS sequence"/>
</dbReference>
<keyword evidence="2" id="KW-0687">Ribonucleoprotein</keyword>
<sequence>MNKIIKGDQVVVVAGKDSGKQGRVIRVLGNKVVVEKY</sequence>
<comment type="caution">
    <text evidence="2">The sequence shown here is derived from an EMBL/GenBank/DDBJ whole genome shotgun (WGS) entry which is preliminary data.</text>
</comment>
<keyword evidence="2" id="KW-0689">Ribosomal protein</keyword>
<dbReference type="EMBL" id="ACJW02000003">
    <property type="protein sequence ID" value="EEP67258.1"/>
    <property type="molecule type" value="Genomic_DNA"/>
</dbReference>
<dbReference type="InterPro" id="IPR008991">
    <property type="entry name" value="Translation_prot_SH3-like_sf"/>
</dbReference>